<dbReference type="EMBL" id="JAXCLW010000005">
    <property type="protein sequence ID" value="MDY0884539.1"/>
    <property type="molecule type" value="Genomic_DNA"/>
</dbReference>
<proteinExistence type="inferred from homology"/>
<protein>
    <submittedName>
        <fullName evidence="3">Amidase</fullName>
    </submittedName>
</protein>
<dbReference type="InterPro" id="IPR000120">
    <property type="entry name" value="Amidase"/>
</dbReference>
<dbReference type="PANTHER" id="PTHR11895:SF7">
    <property type="entry name" value="GLUTAMYL-TRNA(GLN) AMIDOTRANSFERASE SUBUNIT A, MITOCHONDRIAL"/>
    <property type="match status" value="1"/>
</dbReference>
<dbReference type="Pfam" id="PF01425">
    <property type="entry name" value="Amidase"/>
    <property type="match status" value="1"/>
</dbReference>
<organism evidence="3 4">
    <name type="scientific">Dongia soli</name>
    <dbReference type="NCBI Taxonomy" id="600628"/>
    <lineage>
        <taxon>Bacteria</taxon>
        <taxon>Pseudomonadati</taxon>
        <taxon>Pseudomonadota</taxon>
        <taxon>Alphaproteobacteria</taxon>
        <taxon>Rhodospirillales</taxon>
        <taxon>Dongiaceae</taxon>
        <taxon>Dongia</taxon>
    </lineage>
</organism>
<gene>
    <name evidence="3" type="ORF">SMD27_16970</name>
</gene>
<dbReference type="SUPFAM" id="SSF75304">
    <property type="entry name" value="Amidase signature (AS) enzymes"/>
    <property type="match status" value="1"/>
</dbReference>
<accession>A0ABU5EET2</accession>
<dbReference type="RefSeq" id="WP_320509613.1">
    <property type="nucleotide sequence ID" value="NZ_JAXCLW010000005.1"/>
</dbReference>
<dbReference type="InterPro" id="IPR023631">
    <property type="entry name" value="Amidase_dom"/>
</dbReference>
<evidence type="ECO:0000313" key="3">
    <source>
        <dbReference type="EMBL" id="MDY0884539.1"/>
    </source>
</evidence>
<dbReference type="Gene3D" id="3.90.1300.10">
    <property type="entry name" value="Amidase signature (AS) domain"/>
    <property type="match status" value="1"/>
</dbReference>
<evidence type="ECO:0000313" key="4">
    <source>
        <dbReference type="Proteomes" id="UP001279642"/>
    </source>
</evidence>
<dbReference type="Proteomes" id="UP001279642">
    <property type="component" value="Unassembled WGS sequence"/>
</dbReference>
<comment type="similarity">
    <text evidence="1">Belongs to the amidase family.</text>
</comment>
<dbReference type="InterPro" id="IPR036928">
    <property type="entry name" value="AS_sf"/>
</dbReference>
<name>A0ABU5EET2_9PROT</name>
<comment type="caution">
    <text evidence="3">The sequence shown here is derived from an EMBL/GenBank/DDBJ whole genome shotgun (WGS) entry which is preliminary data.</text>
</comment>
<dbReference type="PROSITE" id="PS00571">
    <property type="entry name" value="AMIDASES"/>
    <property type="match status" value="1"/>
</dbReference>
<feature type="domain" description="Amidase" evidence="2">
    <location>
        <begin position="28"/>
        <end position="458"/>
    </location>
</feature>
<dbReference type="InterPro" id="IPR020556">
    <property type="entry name" value="Amidase_CS"/>
</dbReference>
<keyword evidence="4" id="KW-1185">Reference proteome</keyword>
<reference evidence="3 4" key="1">
    <citation type="journal article" date="2016" name="Antonie Van Leeuwenhoek">
        <title>Dongia soli sp. nov., isolated from soil from Dokdo, Korea.</title>
        <authorList>
            <person name="Kim D.U."/>
            <person name="Lee H."/>
            <person name="Kim H."/>
            <person name="Kim S.G."/>
            <person name="Ka J.O."/>
        </authorList>
    </citation>
    <scope>NUCLEOTIDE SEQUENCE [LARGE SCALE GENOMIC DNA]</scope>
    <source>
        <strain evidence="3 4">D78</strain>
    </source>
</reference>
<dbReference type="PANTHER" id="PTHR11895">
    <property type="entry name" value="TRANSAMIDASE"/>
    <property type="match status" value="1"/>
</dbReference>
<evidence type="ECO:0000259" key="2">
    <source>
        <dbReference type="Pfam" id="PF01425"/>
    </source>
</evidence>
<evidence type="ECO:0000256" key="1">
    <source>
        <dbReference type="ARBA" id="ARBA00009199"/>
    </source>
</evidence>
<sequence>MTDDQAFAAFDGCGLAEEIATGRITPLEAVDAAIRIIERHNPLLNAVVMERFDAARAEAKRAGAGSGLFAGVPFLAKDMNVFTADMPTTFSSRFFAKAAPRPDSEIVQRWKQAGLIILGKTSTPEFAADFVTEPSFRGPCRNPWNPDLTPGGSSGGAAAAVASGMVPLAHGTDSGGSIRVPAACCGLVGFKPSRGLTPSGPVYPELAGGLNCDHALTRSVRDTAAMLDITVGPELGGAYYIPKPAEAYRDAIRRKPVRRRIAYTATAPSGVTAMPEIVALLHRTVEVLRRQGHELIPVALPGDVDPYDAAAKLWMPPLALEIEERERALGRAARDEELEALSRYSRQVAAKMTALDYLRARQRAHDITVAMARFSESFDLLLTSTIGTLPPAIGAIDSRSDRFDHDAWQEGAYYFAPFTELFNITGQPAISLPLFQTEAGMPVGMQLIAKIGQDAELLQLAAALEADLPWRDVRPPYWS</sequence>